<protein>
    <recommendedName>
        <fullName evidence="7">Transcription initiation factor TFIID subunit 12 domain-containing protein</fullName>
    </recommendedName>
</protein>
<sequence>MQGPSPSSGDTASSSGSHKLGTAARQQLFDKIWPHLPEKHRQDYQNRSQADKEALCISYWHKLKHSKQGQQQHQQQQHQRAAAQPSSSTAAPAPQSHQHQPAQAAPSPLGPMHGMHGTGAYPHGQHGNVNRPAYPVQSPASNAAGRGSMQQQQQQQQQPQNSALAHLQQQSMLQAQQAGLPNTSQSPAPQPAYPSAQMFGQPMQHQQQQQHQHQQHQQQQQQAMRPGTGQHQGQRTASPFQGTFTGQQGRPGGQQGGQMDRAQLLQQLQGRMTPVEQQAHADAYFQPAPQNISASGGLNLAMWQQQQQQRQQRPEMNQWPMAGLHQPSSSQALTSRPNTPGQMGQRPASGLGNAQGMMHAGAATAHAASASQVGLPSSQQMMFQGQLFPAASAGMPNNAFGQPTYTIPATSQAPIRGQQPGNHATAGQPTPHHLMQQQLIQQRQQQQRELAAQGLPVPSAPTPAPTRRPTRGRGREGGAAAGKPQRKKARLEPPAGSAADGMAGADPAAAAVDNTSGAMTRESLEKLLERAVAPGNKLAASAETALLQLVDDFLGGAVAFGCGLARRRKAGCLESADIAAYLERTWCLRIPGFSGGAVPVARPHLPSPLHDTRRAAVQEAAAITAATQLAPAPLTIMP</sequence>
<evidence type="ECO:0000256" key="4">
    <source>
        <dbReference type="ARBA" id="ARBA00023163"/>
    </source>
</evidence>
<feature type="region of interest" description="Disordered" evidence="6">
    <location>
        <begin position="320"/>
        <end position="355"/>
    </location>
</feature>
<evidence type="ECO:0000256" key="2">
    <source>
        <dbReference type="ARBA" id="ARBA00007530"/>
    </source>
</evidence>
<gene>
    <name evidence="8" type="ORF">WJX74_009177</name>
</gene>
<dbReference type="GO" id="GO:0005669">
    <property type="term" value="C:transcription factor TFIID complex"/>
    <property type="evidence" value="ECO:0007669"/>
    <property type="project" value="InterPro"/>
</dbReference>
<proteinExistence type="inferred from homology"/>
<keyword evidence="3" id="KW-0805">Transcription regulation</keyword>
<feature type="compositionally biased region" description="Polar residues" evidence="6">
    <location>
        <begin position="229"/>
        <end position="238"/>
    </location>
</feature>
<dbReference type="InterPro" id="IPR003228">
    <property type="entry name" value="TFIID_TAF12_dom"/>
</dbReference>
<feature type="compositionally biased region" description="Low complexity" evidence="6">
    <location>
        <begin position="493"/>
        <end position="509"/>
    </location>
</feature>
<feature type="compositionally biased region" description="Polar residues" evidence="6">
    <location>
        <begin position="326"/>
        <end position="342"/>
    </location>
</feature>
<keyword evidence="4" id="KW-0804">Transcription</keyword>
<evidence type="ECO:0000256" key="1">
    <source>
        <dbReference type="ARBA" id="ARBA00004123"/>
    </source>
</evidence>
<dbReference type="EMBL" id="JALJOS010000012">
    <property type="protein sequence ID" value="KAK9832414.1"/>
    <property type="molecule type" value="Genomic_DNA"/>
</dbReference>
<feature type="compositionally biased region" description="Polar residues" evidence="6">
    <location>
        <begin position="399"/>
        <end position="428"/>
    </location>
</feature>
<dbReference type="GO" id="GO:0051123">
    <property type="term" value="P:RNA polymerase II preinitiation complex assembly"/>
    <property type="evidence" value="ECO:0007669"/>
    <property type="project" value="TreeGrafter"/>
</dbReference>
<feature type="compositionally biased region" description="Low complexity" evidence="6">
    <location>
        <begin position="1"/>
        <end position="17"/>
    </location>
</feature>
<dbReference type="PANTHER" id="PTHR12264">
    <property type="entry name" value="TRANSCRIPTION INITIATION FACTOR TFIID SUBUNIT 12"/>
    <property type="match status" value="1"/>
</dbReference>
<feature type="compositionally biased region" description="Low complexity" evidence="6">
    <location>
        <begin position="68"/>
        <end position="107"/>
    </location>
</feature>
<feature type="compositionally biased region" description="Low complexity" evidence="6">
    <location>
        <begin position="239"/>
        <end position="248"/>
    </location>
</feature>
<feature type="compositionally biased region" description="Basic and acidic residues" evidence="6">
    <location>
        <begin position="32"/>
        <end position="50"/>
    </location>
</feature>
<keyword evidence="9" id="KW-1185">Reference proteome</keyword>
<feature type="compositionally biased region" description="Low complexity" evidence="6">
    <location>
        <begin position="204"/>
        <end position="222"/>
    </location>
</feature>
<reference evidence="8 9" key="1">
    <citation type="journal article" date="2024" name="Nat. Commun.">
        <title>Phylogenomics reveals the evolutionary origins of lichenization in chlorophyte algae.</title>
        <authorList>
            <person name="Puginier C."/>
            <person name="Libourel C."/>
            <person name="Otte J."/>
            <person name="Skaloud P."/>
            <person name="Haon M."/>
            <person name="Grisel S."/>
            <person name="Petersen M."/>
            <person name="Berrin J.G."/>
            <person name="Delaux P.M."/>
            <person name="Dal Grande F."/>
            <person name="Keller J."/>
        </authorList>
    </citation>
    <scope>NUCLEOTIDE SEQUENCE [LARGE SCALE GENOMIC DNA]</scope>
    <source>
        <strain evidence="8 9">SAG 2145</strain>
    </source>
</reference>
<feature type="region of interest" description="Disordered" evidence="6">
    <location>
        <begin position="399"/>
        <end position="509"/>
    </location>
</feature>
<dbReference type="Pfam" id="PF03847">
    <property type="entry name" value="TFIID_20kDa"/>
    <property type="match status" value="1"/>
</dbReference>
<evidence type="ECO:0000256" key="5">
    <source>
        <dbReference type="ARBA" id="ARBA00023242"/>
    </source>
</evidence>
<feature type="region of interest" description="Disordered" evidence="6">
    <location>
        <begin position="63"/>
        <end position="258"/>
    </location>
</feature>
<dbReference type="AlphaFoldDB" id="A0AAW1RFA5"/>
<dbReference type="InterPro" id="IPR037794">
    <property type="entry name" value="TAF12"/>
</dbReference>
<dbReference type="GO" id="GO:0000124">
    <property type="term" value="C:SAGA complex"/>
    <property type="evidence" value="ECO:0007669"/>
    <property type="project" value="InterPro"/>
</dbReference>
<evidence type="ECO:0000313" key="8">
    <source>
        <dbReference type="EMBL" id="KAK9832414.1"/>
    </source>
</evidence>
<feature type="region of interest" description="Disordered" evidence="6">
    <location>
        <begin position="1"/>
        <end position="50"/>
    </location>
</feature>
<dbReference type="PANTHER" id="PTHR12264:SF21">
    <property type="entry name" value="TRANSCRIPTION INITIATION FACTOR TFIID SUBUNIT 12"/>
    <property type="match status" value="1"/>
</dbReference>
<dbReference type="Proteomes" id="UP001438707">
    <property type="component" value="Unassembled WGS sequence"/>
</dbReference>
<accession>A0AAW1RFA5</accession>
<keyword evidence="5" id="KW-0539">Nucleus</keyword>
<evidence type="ECO:0000259" key="7">
    <source>
        <dbReference type="Pfam" id="PF03847"/>
    </source>
</evidence>
<feature type="compositionally biased region" description="Low complexity" evidence="6">
    <location>
        <begin position="150"/>
        <end position="197"/>
    </location>
</feature>
<feature type="domain" description="Transcription initiation factor TFIID subunit 12" evidence="7">
    <location>
        <begin position="523"/>
        <end position="586"/>
    </location>
</feature>
<evidence type="ECO:0000256" key="6">
    <source>
        <dbReference type="SAM" id="MobiDB-lite"/>
    </source>
</evidence>
<dbReference type="GO" id="GO:0003677">
    <property type="term" value="F:DNA binding"/>
    <property type="evidence" value="ECO:0007669"/>
    <property type="project" value="TreeGrafter"/>
</dbReference>
<dbReference type="InterPro" id="IPR009072">
    <property type="entry name" value="Histone-fold"/>
</dbReference>
<feature type="compositionally biased region" description="Low complexity" evidence="6">
    <location>
        <begin position="436"/>
        <end position="453"/>
    </location>
</feature>
<evidence type="ECO:0000256" key="3">
    <source>
        <dbReference type="ARBA" id="ARBA00023015"/>
    </source>
</evidence>
<dbReference type="GO" id="GO:0017025">
    <property type="term" value="F:TBP-class protein binding"/>
    <property type="evidence" value="ECO:0007669"/>
    <property type="project" value="TreeGrafter"/>
</dbReference>
<name>A0AAW1RFA5_9CHLO</name>
<dbReference type="Gene3D" id="1.10.20.10">
    <property type="entry name" value="Histone, subunit A"/>
    <property type="match status" value="1"/>
</dbReference>
<dbReference type="GO" id="GO:0046982">
    <property type="term" value="F:protein heterodimerization activity"/>
    <property type="evidence" value="ECO:0007669"/>
    <property type="project" value="InterPro"/>
</dbReference>
<comment type="similarity">
    <text evidence="2">Belongs to the TAF12 family.</text>
</comment>
<organism evidence="8 9">
    <name type="scientific">Apatococcus lobatus</name>
    <dbReference type="NCBI Taxonomy" id="904363"/>
    <lineage>
        <taxon>Eukaryota</taxon>
        <taxon>Viridiplantae</taxon>
        <taxon>Chlorophyta</taxon>
        <taxon>core chlorophytes</taxon>
        <taxon>Trebouxiophyceae</taxon>
        <taxon>Chlorellales</taxon>
        <taxon>Chlorellaceae</taxon>
        <taxon>Apatococcus</taxon>
    </lineage>
</organism>
<comment type="subcellular location">
    <subcellularLocation>
        <location evidence="1">Nucleus</location>
    </subcellularLocation>
</comment>
<evidence type="ECO:0000313" key="9">
    <source>
        <dbReference type="Proteomes" id="UP001438707"/>
    </source>
</evidence>
<dbReference type="CDD" id="cd07981">
    <property type="entry name" value="HFD_TAF12"/>
    <property type="match status" value="1"/>
</dbReference>
<comment type="caution">
    <text evidence="8">The sequence shown here is derived from an EMBL/GenBank/DDBJ whole genome shotgun (WGS) entry which is preliminary data.</text>
</comment>